<proteinExistence type="predicted"/>
<protein>
    <submittedName>
        <fullName evidence="1">Uncharacterized protein</fullName>
    </submittedName>
</protein>
<gene>
    <name evidence="1" type="ORF">SAMN02787144_1009133</name>
</gene>
<dbReference type="EMBL" id="FPJO01000009">
    <property type="protein sequence ID" value="SFY01674.1"/>
    <property type="molecule type" value="Genomic_DNA"/>
</dbReference>
<dbReference type="Proteomes" id="UP000181909">
    <property type="component" value="Unassembled WGS sequence"/>
</dbReference>
<accession>A0A1K2BSB2</accession>
<evidence type="ECO:0000313" key="1">
    <source>
        <dbReference type="EMBL" id="SFY01674.1"/>
    </source>
</evidence>
<evidence type="ECO:0000313" key="2">
    <source>
        <dbReference type="Proteomes" id="UP000181909"/>
    </source>
</evidence>
<dbReference type="AlphaFoldDB" id="A0A1K2BSB2"/>
<sequence>MGPGAVGRQIQLVAGTQQSVSDVMDVHDPGRLARHPLDYAEHLLGVRVGRDAMYMLRADSTNVPQGGLQVVERGGDRGQIMQL</sequence>
<reference evidence="1 2" key="1">
    <citation type="submission" date="2016-11" db="EMBL/GenBank/DDBJ databases">
        <authorList>
            <person name="Jaros S."/>
            <person name="Januszkiewicz K."/>
            <person name="Wedrychowicz H."/>
        </authorList>
    </citation>
    <scope>NUCLEOTIDE SEQUENCE [LARGE SCALE GENOMIC DNA]</scope>
    <source>
        <strain evidence="1 2">OK807</strain>
    </source>
</reference>
<organism evidence="1 2">
    <name type="scientific">Streptomyces atratus</name>
    <dbReference type="NCBI Taxonomy" id="1893"/>
    <lineage>
        <taxon>Bacteria</taxon>
        <taxon>Bacillati</taxon>
        <taxon>Actinomycetota</taxon>
        <taxon>Actinomycetes</taxon>
        <taxon>Kitasatosporales</taxon>
        <taxon>Streptomycetaceae</taxon>
        <taxon>Streptomyces</taxon>
    </lineage>
</organism>
<name>A0A1K2BSB2_STRAR</name>